<reference evidence="7 8" key="1">
    <citation type="submission" date="2013-11" db="EMBL/GenBank/DDBJ databases">
        <title>The Genome Sequence of Phytophthora parasitica P10297.</title>
        <authorList>
            <consortium name="The Broad Institute Genomics Platform"/>
            <person name="Russ C."/>
            <person name="Tyler B."/>
            <person name="Panabieres F."/>
            <person name="Shan W."/>
            <person name="Tripathy S."/>
            <person name="Grunwald N."/>
            <person name="Machado M."/>
            <person name="Johnson C.S."/>
            <person name="Walker B."/>
            <person name="Young S.K."/>
            <person name="Zeng Q."/>
            <person name="Gargeya S."/>
            <person name="Fitzgerald M."/>
            <person name="Haas B."/>
            <person name="Abouelleil A."/>
            <person name="Allen A.W."/>
            <person name="Alvarado L."/>
            <person name="Arachchi H.M."/>
            <person name="Berlin A.M."/>
            <person name="Chapman S.B."/>
            <person name="Gainer-Dewar J."/>
            <person name="Goldberg J."/>
            <person name="Griggs A."/>
            <person name="Gujja S."/>
            <person name="Hansen M."/>
            <person name="Howarth C."/>
            <person name="Imamovic A."/>
            <person name="Ireland A."/>
            <person name="Larimer J."/>
            <person name="McCowan C."/>
            <person name="Murphy C."/>
            <person name="Pearson M."/>
            <person name="Poon T.W."/>
            <person name="Priest M."/>
            <person name="Roberts A."/>
            <person name="Saif S."/>
            <person name="Shea T."/>
            <person name="Sisk P."/>
            <person name="Sykes S."/>
            <person name="Wortman J."/>
            <person name="Nusbaum C."/>
            <person name="Birren B."/>
        </authorList>
    </citation>
    <scope>NUCLEOTIDE SEQUENCE [LARGE SCALE GENOMIC DNA]</scope>
    <source>
        <strain evidence="7 8">P10297</strain>
    </source>
</reference>
<dbReference type="SUPFAM" id="SSF49899">
    <property type="entry name" value="Concanavalin A-like lectins/glucanases"/>
    <property type="match status" value="1"/>
</dbReference>
<dbReference type="GO" id="GO:0015926">
    <property type="term" value="F:glucosidase activity"/>
    <property type="evidence" value="ECO:0007669"/>
    <property type="project" value="TreeGrafter"/>
</dbReference>
<feature type="transmembrane region" description="Helical" evidence="6">
    <location>
        <begin position="735"/>
        <end position="758"/>
    </location>
</feature>
<organism evidence="7 8">
    <name type="scientific">Phytophthora nicotianae P10297</name>
    <dbReference type="NCBI Taxonomy" id="1317064"/>
    <lineage>
        <taxon>Eukaryota</taxon>
        <taxon>Sar</taxon>
        <taxon>Stramenopiles</taxon>
        <taxon>Oomycota</taxon>
        <taxon>Peronosporomycetes</taxon>
        <taxon>Peronosporales</taxon>
        <taxon>Peronosporaceae</taxon>
        <taxon>Phytophthora</taxon>
    </lineage>
</organism>
<dbReference type="Pfam" id="PF03935">
    <property type="entry name" value="SKN1_KRE6_Sbg1"/>
    <property type="match status" value="2"/>
</dbReference>
<keyword evidence="6" id="KW-0812">Transmembrane</keyword>
<evidence type="ECO:0000256" key="5">
    <source>
        <dbReference type="SAM" id="MobiDB-lite"/>
    </source>
</evidence>
<evidence type="ECO:0008006" key="9">
    <source>
        <dbReference type="Google" id="ProtNLM"/>
    </source>
</evidence>
<evidence type="ECO:0000256" key="2">
    <source>
        <dbReference type="ARBA" id="ARBA00023136"/>
    </source>
</evidence>
<dbReference type="GO" id="GO:0071555">
    <property type="term" value="P:cell wall organization"/>
    <property type="evidence" value="ECO:0007669"/>
    <property type="project" value="UniProtKB-KW"/>
</dbReference>
<dbReference type="GO" id="GO:0006078">
    <property type="term" value="P:(1-&gt;6)-beta-D-glucan biosynthetic process"/>
    <property type="evidence" value="ECO:0007669"/>
    <property type="project" value="TreeGrafter"/>
</dbReference>
<dbReference type="InterPro" id="IPR013320">
    <property type="entry name" value="ConA-like_dom_sf"/>
</dbReference>
<keyword evidence="2 6" id="KW-0472">Membrane</keyword>
<comment type="subcellular location">
    <subcellularLocation>
        <location evidence="1">Membrane</location>
    </subcellularLocation>
</comment>
<evidence type="ECO:0000256" key="1">
    <source>
        <dbReference type="ARBA" id="ARBA00004370"/>
    </source>
</evidence>
<comment type="caution">
    <text evidence="7">The sequence shown here is derived from an EMBL/GenBank/DDBJ whole genome shotgun (WGS) entry which is preliminary data.</text>
</comment>
<dbReference type="OrthoDB" id="412647at2759"/>
<evidence type="ECO:0000256" key="6">
    <source>
        <dbReference type="SAM" id="Phobius"/>
    </source>
</evidence>
<dbReference type="PANTHER" id="PTHR31361:SF1">
    <property type="entry name" value="BETA-GLUCAN SYNTHESIS-ASSOCIATED PROTEIN KRE6-RELATED"/>
    <property type="match status" value="1"/>
</dbReference>
<sequence length="803" mass="87472">MVFAPRDFPLPPDYAFYLGNCKQAAPGFLRWCDVALRLTRATVSILQPVQVSPGDPRSASPPPLRQIVPSQLGTHSAMSRVVTVLSVMASAANGASTTTKSYETKSGVLPWVDVDTPSKAQTHKSSRGETWTLIMSDEFNKEGRSFDAGEDHLWTAIDKPDGVNAALEIYYPNMTGTACDDDGHCYFYIESDIHETNLTVWNEYISPPGFEDVTFYYRSAMVQGWNKFCFQGGLVTVRAQLPGAVTNASGNPDIESGSTSVRATNIDYYPTWPGIWLMGNLGRAIFTGSTARMWPFSYNECNETIFDSQNQRISACDDNPGSGMNPNQGRGAPEIDILEGGGTAISSSIQVGPGMPDAFRIIADNTSAYCLYSYDCTTEGANNQDVPTKYYWNLRGHKSWYQGLRYAANNLCDVESEDVQSFATINASVTKGITENACTMDLCPASYDVNADLGFKDNGTVHWGVNTNGTCFPKQNAYTGAYLCNAGNTGSKCTESGGSTSSGSEFTYQMDAISSNWEVHMAAYLDWVTYSLEWVTGDSGYIRWEVEGQVIFEIPAESVTNPPQDTTQMNPKKLMVEEPMYFIFNVALSSSWGSKPPNAGSSGCYGDGTDEKTNAICDAFPMFMKIDYIRVYQDMSAGSSMAYGCDPSTHPTKQWIEDHIDDYQDDDNLVVTVSGMAFCNSDDDCTISTSGSSAVTTGTCNSDGRCECSSDSWTGPRCTETASNEDGDNLYGPPILVSLVIAGVVCVATFITVLYKVTQAKRIGARMRDQALKMEHAKHVQTTGIDPVDDGKMAKDPHSNNSV</sequence>
<dbReference type="PANTHER" id="PTHR31361">
    <property type="entry name" value="BETA-GLUCAN SYNTHESIS-ASSOCIATED PROTEIN KRE6-RELATED"/>
    <property type="match status" value="1"/>
</dbReference>
<proteinExistence type="predicted"/>
<feature type="region of interest" description="Disordered" evidence="5">
    <location>
        <begin position="778"/>
        <end position="803"/>
    </location>
</feature>
<dbReference type="EMBL" id="ANIY01002214">
    <property type="protein sequence ID" value="ETP42407.1"/>
    <property type="molecule type" value="Genomic_DNA"/>
</dbReference>
<dbReference type="FunFam" id="2.60.120.200:FF:000157">
    <property type="entry name" value="Beta-glucan synthesis-associated protein SKN1"/>
    <property type="match status" value="1"/>
</dbReference>
<evidence type="ECO:0000313" key="7">
    <source>
        <dbReference type="EMBL" id="ETP42407.1"/>
    </source>
</evidence>
<dbReference type="GO" id="GO:0005789">
    <property type="term" value="C:endoplasmic reticulum membrane"/>
    <property type="evidence" value="ECO:0007669"/>
    <property type="project" value="TreeGrafter"/>
</dbReference>
<dbReference type="Proteomes" id="UP000018948">
    <property type="component" value="Unassembled WGS sequence"/>
</dbReference>
<evidence type="ECO:0000256" key="4">
    <source>
        <dbReference type="ARBA" id="ARBA00023316"/>
    </source>
</evidence>
<dbReference type="Gene3D" id="2.60.120.200">
    <property type="match status" value="2"/>
</dbReference>
<keyword evidence="4" id="KW-0961">Cell wall biogenesis/degradation</keyword>
<dbReference type="InterPro" id="IPR005629">
    <property type="entry name" value="Skn1/Kre6/Sbg1"/>
</dbReference>
<keyword evidence="6" id="KW-1133">Transmembrane helix</keyword>
<keyword evidence="3" id="KW-0325">Glycoprotein</keyword>
<protein>
    <recommendedName>
        <fullName evidence="9">GH16 domain-containing protein</fullName>
    </recommendedName>
</protein>
<evidence type="ECO:0000256" key="3">
    <source>
        <dbReference type="ARBA" id="ARBA00023180"/>
    </source>
</evidence>
<accession>W2Z4V8</accession>
<feature type="compositionally biased region" description="Basic and acidic residues" evidence="5">
    <location>
        <begin position="789"/>
        <end position="803"/>
    </location>
</feature>
<dbReference type="GO" id="GO:0005886">
    <property type="term" value="C:plasma membrane"/>
    <property type="evidence" value="ECO:0007669"/>
    <property type="project" value="TreeGrafter"/>
</dbReference>
<evidence type="ECO:0000313" key="8">
    <source>
        <dbReference type="Proteomes" id="UP000018948"/>
    </source>
</evidence>
<gene>
    <name evidence="7" type="ORF">F442_10681</name>
</gene>
<dbReference type="AlphaFoldDB" id="W2Z4V8"/>
<name>W2Z4V8_PHYNI</name>